<dbReference type="InterPro" id="IPR050388">
    <property type="entry name" value="ABC_Ni/Peptide_Import"/>
</dbReference>
<dbReference type="PROSITE" id="PS00211">
    <property type="entry name" value="ABC_TRANSPORTER_1"/>
    <property type="match status" value="2"/>
</dbReference>
<dbReference type="GO" id="GO:0005524">
    <property type="term" value="F:ATP binding"/>
    <property type="evidence" value="ECO:0007669"/>
    <property type="project" value="UniProtKB-KW"/>
</dbReference>
<evidence type="ECO:0000313" key="9">
    <source>
        <dbReference type="EMBL" id="MBE9404552.1"/>
    </source>
</evidence>
<keyword evidence="4" id="KW-1003">Cell membrane</keyword>
<dbReference type="InterPro" id="IPR003593">
    <property type="entry name" value="AAA+_ATPase"/>
</dbReference>
<dbReference type="InterPro" id="IPR013563">
    <property type="entry name" value="Oligopep_ABC_C"/>
</dbReference>
<evidence type="ECO:0000256" key="5">
    <source>
        <dbReference type="ARBA" id="ARBA00022741"/>
    </source>
</evidence>
<comment type="subcellular location">
    <subcellularLocation>
        <location evidence="1">Cell membrane</location>
        <topology evidence="1">Peripheral membrane protein</topology>
    </subcellularLocation>
</comment>
<evidence type="ECO:0000256" key="6">
    <source>
        <dbReference type="ARBA" id="ARBA00022840"/>
    </source>
</evidence>
<dbReference type="InterPro" id="IPR017871">
    <property type="entry name" value="ABC_transporter-like_CS"/>
</dbReference>
<dbReference type="PANTHER" id="PTHR43297">
    <property type="entry name" value="OLIGOPEPTIDE TRANSPORT ATP-BINDING PROTEIN APPD"/>
    <property type="match status" value="1"/>
</dbReference>
<protein>
    <submittedName>
        <fullName evidence="9">ABC transporter ATP-binding protein</fullName>
    </submittedName>
</protein>
<dbReference type="NCBIfam" id="NF007739">
    <property type="entry name" value="PRK10419.1"/>
    <property type="match status" value="2"/>
</dbReference>
<evidence type="ECO:0000256" key="3">
    <source>
        <dbReference type="ARBA" id="ARBA00022448"/>
    </source>
</evidence>
<reference evidence="9 10" key="1">
    <citation type="submission" date="2020-10" db="EMBL/GenBank/DDBJ databases">
        <title>Draft genome and description of Brachybacterium epidermidis sp nov.</title>
        <authorList>
            <person name="Boxberger M."/>
            <person name="La Scola B."/>
        </authorList>
    </citation>
    <scope>NUCLEOTIDE SEQUENCE [LARGE SCALE GENOMIC DNA]</scope>
    <source>
        <strain evidence="9 10">Marseille-Q2903</strain>
    </source>
</reference>
<dbReference type="EMBL" id="JADEYR010000011">
    <property type="protein sequence ID" value="MBE9404552.1"/>
    <property type="molecule type" value="Genomic_DNA"/>
</dbReference>
<dbReference type="Pfam" id="PF00005">
    <property type="entry name" value="ABC_tran"/>
    <property type="match status" value="2"/>
</dbReference>
<evidence type="ECO:0000256" key="4">
    <source>
        <dbReference type="ARBA" id="ARBA00022475"/>
    </source>
</evidence>
<comment type="similarity">
    <text evidence="2">Belongs to the ABC transporter superfamily.</text>
</comment>
<evidence type="ECO:0000256" key="2">
    <source>
        <dbReference type="ARBA" id="ARBA00005417"/>
    </source>
</evidence>
<dbReference type="CDD" id="cd03257">
    <property type="entry name" value="ABC_NikE_OppD_transporters"/>
    <property type="match status" value="2"/>
</dbReference>
<dbReference type="SUPFAM" id="SSF52540">
    <property type="entry name" value="P-loop containing nucleoside triphosphate hydrolases"/>
    <property type="match status" value="2"/>
</dbReference>
<dbReference type="SMART" id="SM00382">
    <property type="entry name" value="AAA"/>
    <property type="match status" value="2"/>
</dbReference>
<dbReference type="Pfam" id="PF08352">
    <property type="entry name" value="oligo_HPY"/>
    <property type="match status" value="2"/>
</dbReference>
<gene>
    <name evidence="9" type="ORF">IOE58_10295</name>
</gene>
<dbReference type="PANTHER" id="PTHR43297:SF2">
    <property type="entry name" value="DIPEPTIDE TRANSPORT ATP-BINDING PROTEIN DPPD"/>
    <property type="match status" value="1"/>
</dbReference>
<keyword evidence="5" id="KW-0547">Nucleotide-binding</keyword>
<comment type="caution">
    <text evidence="9">The sequence shown here is derived from an EMBL/GenBank/DDBJ whole genome shotgun (WGS) entry which is preliminary data.</text>
</comment>
<dbReference type="InterPro" id="IPR003439">
    <property type="entry name" value="ABC_transporter-like_ATP-bd"/>
</dbReference>
<evidence type="ECO:0000313" key="10">
    <source>
        <dbReference type="Proteomes" id="UP000644727"/>
    </source>
</evidence>
<accession>A0ABR9W293</accession>
<dbReference type="Gene3D" id="3.40.50.300">
    <property type="entry name" value="P-loop containing nucleotide triphosphate hydrolases"/>
    <property type="match status" value="2"/>
</dbReference>
<name>A0ABR9W293_9MICO</name>
<evidence type="ECO:0000256" key="7">
    <source>
        <dbReference type="ARBA" id="ARBA00023136"/>
    </source>
</evidence>
<keyword evidence="10" id="KW-1185">Reference proteome</keyword>
<dbReference type="RefSeq" id="WP_193866298.1">
    <property type="nucleotide sequence ID" value="NZ_JADEYR010000011.1"/>
</dbReference>
<keyword evidence="6 9" id="KW-0067">ATP-binding</keyword>
<keyword evidence="7" id="KW-0472">Membrane</keyword>
<dbReference type="NCBIfam" id="NF008453">
    <property type="entry name" value="PRK11308.1"/>
    <property type="match status" value="2"/>
</dbReference>
<dbReference type="Proteomes" id="UP000644727">
    <property type="component" value="Unassembled WGS sequence"/>
</dbReference>
<keyword evidence="3" id="KW-0813">Transport</keyword>
<feature type="domain" description="ABC transporter" evidence="8">
    <location>
        <begin position="8"/>
        <end position="256"/>
    </location>
</feature>
<proteinExistence type="inferred from homology"/>
<organism evidence="9 10">
    <name type="scientific">Brachybacterium epidermidis</name>
    <dbReference type="NCBI Taxonomy" id="2781983"/>
    <lineage>
        <taxon>Bacteria</taxon>
        <taxon>Bacillati</taxon>
        <taxon>Actinomycetota</taxon>
        <taxon>Actinomycetes</taxon>
        <taxon>Micrococcales</taxon>
        <taxon>Dermabacteraceae</taxon>
        <taxon>Brachybacterium</taxon>
    </lineage>
</organism>
<feature type="domain" description="ABC transporter" evidence="8">
    <location>
        <begin position="278"/>
        <end position="524"/>
    </location>
</feature>
<sequence>MSTDEHVLEVTDLEITYGRSAEPTVKGISFVLAPGEKMAIVGGSGSGKSTTIAALLGLLPGEGRITGGSIRYRGQELVGATAAEWRQLRGRRIALVPQDPMSNLNPTMRVGDHIADALRAYGQTDKQSIHDDVIRLMTESGIPEAERRARQYPHEFSGGMRQRILIAIALAGDPDIVIADEPTSALDVTVQKQILDHLERLVEQRGMSLLFVTHDLGVAADRTDGIAVMHEGELVERGLPGEVLRHPEHPYTRELVDASPVLTNLSSTPPVAESEYVLEVKDLTKVFRMRGSARGEVRAVDGISFRARRGVTTAIIGESGSGKSTLASIVLGLETSTSGDVLLDGRSVTDASRREMKQLRRFTQPVFQDPYSSLNPMWTVEQIIREPLDVFGIGDRGERRERVRTLLEQVALPAHLAHAHPSQLSGGQRQRVAIARALSSSPQLLVCDEAVSALDVLVQDQILTLIGGLTRELGISCLFITHDLAVVSELAEDVVVMRSGSVVETGPVRDVITNPQHDYTRGLIESVPGREFMSV</sequence>
<evidence type="ECO:0000256" key="1">
    <source>
        <dbReference type="ARBA" id="ARBA00004202"/>
    </source>
</evidence>
<dbReference type="InterPro" id="IPR027417">
    <property type="entry name" value="P-loop_NTPase"/>
</dbReference>
<evidence type="ECO:0000259" key="8">
    <source>
        <dbReference type="PROSITE" id="PS50893"/>
    </source>
</evidence>
<dbReference type="PROSITE" id="PS50893">
    <property type="entry name" value="ABC_TRANSPORTER_2"/>
    <property type="match status" value="2"/>
</dbReference>